<evidence type="ECO:0000259" key="6">
    <source>
        <dbReference type="Pfam" id="PF08281"/>
    </source>
</evidence>
<protein>
    <submittedName>
        <fullName evidence="7">RNA polymerase sigma-70 factor, ECF subfamily</fullName>
    </submittedName>
</protein>
<evidence type="ECO:0000313" key="8">
    <source>
        <dbReference type="Proteomes" id="UP000184226"/>
    </source>
</evidence>
<dbReference type="EMBL" id="FQXE01000006">
    <property type="protein sequence ID" value="SHH91710.1"/>
    <property type="molecule type" value="Genomic_DNA"/>
</dbReference>
<dbReference type="InterPro" id="IPR013324">
    <property type="entry name" value="RNA_pol_sigma_r3/r4-like"/>
</dbReference>
<comment type="similarity">
    <text evidence="1">Belongs to the sigma-70 factor family. ECF subfamily.</text>
</comment>
<dbReference type="Pfam" id="PF04542">
    <property type="entry name" value="Sigma70_r2"/>
    <property type="match status" value="1"/>
</dbReference>
<keyword evidence="8" id="KW-1185">Reference proteome</keyword>
<dbReference type="Gene3D" id="1.10.10.10">
    <property type="entry name" value="Winged helix-like DNA-binding domain superfamily/Winged helix DNA-binding domain"/>
    <property type="match status" value="1"/>
</dbReference>
<dbReference type="InterPro" id="IPR036388">
    <property type="entry name" value="WH-like_DNA-bd_sf"/>
</dbReference>
<organism evidence="7 8">
    <name type="scientific">Pollutimonas bauzanensis</name>
    <dbReference type="NCBI Taxonomy" id="658167"/>
    <lineage>
        <taxon>Bacteria</taxon>
        <taxon>Pseudomonadati</taxon>
        <taxon>Pseudomonadota</taxon>
        <taxon>Betaproteobacteria</taxon>
        <taxon>Burkholderiales</taxon>
        <taxon>Alcaligenaceae</taxon>
        <taxon>Pollutimonas</taxon>
    </lineage>
</organism>
<dbReference type="InterPro" id="IPR013325">
    <property type="entry name" value="RNA_pol_sigma_r2"/>
</dbReference>
<evidence type="ECO:0000256" key="4">
    <source>
        <dbReference type="ARBA" id="ARBA00023163"/>
    </source>
</evidence>
<dbReference type="STRING" id="658167.SAMN04488135_1068"/>
<keyword evidence="3" id="KW-0731">Sigma factor</keyword>
<dbReference type="Pfam" id="PF08281">
    <property type="entry name" value="Sigma70_r4_2"/>
    <property type="match status" value="1"/>
</dbReference>
<dbReference type="NCBIfam" id="NF008888">
    <property type="entry name" value="PRK11922.1"/>
    <property type="match status" value="1"/>
</dbReference>
<name>A0A1M5WW82_9BURK</name>
<dbReference type="PANTHER" id="PTHR43133:SF51">
    <property type="entry name" value="RNA POLYMERASE SIGMA FACTOR"/>
    <property type="match status" value="1"/>
</dbReference>
<evidence type="ECO:0000259" key="5">
    <source>
        <dbReference type="Pfam" id="PF04542"/>
    </source>
</evidence>
<dbReference type="OrthoDB" id="9780326at2"/>
<evidence type="ECO:0000256" key="1">
    <source>
        <dbReference type="ARBA" id="ARBA00010641"/>
    </source>
</evidence>
<dbReference type="GO" id="GO:0006352">
    <property type="term" value="P:DNA-templated transcription initiation"/>
    <property type="evidence" value="ECO:0007669"/>
    <property type="project" value="InterPro"/>
</dbReference>
<dbReference type="SUPFAM" id="SSF88659">
    <property type="entry name" value="Sigma3 and sigma4 domains of RNA polymerase sigma factors"/>
    <property type="match status" value="1"/>
</dbReference>
<dbReference type="GO" id="GO:0003677">
    <property type="term" value="F:DNA binding"/>
    <property type="evidence" value="ECO:0007669"/>
    <property type="project" value="InterPro"/>
</dbReference>
<evidence type="ECO:0000313" key="7">
    <source>
        <dbReference type="EMBL" id="SHH91710.1"/>
    </source>
</evidence>
<dbReference type="InterPro" id="IPR014284">
    <property type="entry name" value="RNA_pol_sigma-70_dom"/>
</dbReference>
<dbReference type="NCBIfam" id="TIGR02937">
    <property type="entry name" value="sigma70-ECF"/>
    <property type="match status" value="1"/>
</dbReference>
<dbReference type="CDD" id="cd06171">
    <property type="entry name" value="Sigma70_r4"/>
    <property type="match status" value="1"/>
</dbReference>
<sequence>MPLALVKPADRACATDAQLAQRIAMKDLTALQALMRRHNQRLYRVARSILRNDADAEEAVQEAFYKAYQAIPRFRGDSSLSTWLVRIAANESNRRLRKINRLATWLEFNNDAERGDVTATMTSDEFSGQPEPSLARAQTRQLLEARIDQLPDLFRAVFVLRAVEELSVEETAACLGIPAATVRTRYFRARKLLRAFLQSDMGDGVATAFAFAGDRCDRIVAAVMARLDAAPMSRP</sequence>
<keyword evidence="4" id="KW-0804">Transcription</keyword>
<dbReference type="SUPFAM" id="SSF88946">
    <property type="entry name" value="Sigma2 domain of RNA polymerase sigma factors"/>
    <property type="match status" value="1"/>
</dbReference>
<dbReference type="InterPro" id="IPR007627">
    <property type="entry name" value="RNA_pol_sigma70_r2"/>
</dbReference>
<accession>A0A1M5WW82</accession>
<dbReference type="AlphaFoldDB" id="A0A1M5WW82"/>
<dbReference type="GO" id="GO:0016987">
    <property type="term" value="F:sigma factor activity"/>
    <property type="evidence" value="ECO:0007669"/>
    <property type="project" value="UniProtKB-KW"/>
</dbReference>
<keyword evidence="2" id="KW-0805">Transcription regulation</keyword>
<dbReference type="InterPro" id="IPR013249">
    <property type="entry name" value="RNA_pol_sigma70_r4_t2"/>
</dbReference>
<dbReference type="RefSeq" id="WP_073103437.1">
    <property type="nucleotide sequence ID" value="NZ_FQXE01000006.1"/>
</dbReference>
<dbReference type="InterPro" id="IPR039425">
    <property type="entry name" value="RNA_pol_sigma-70-like"/>
</dbReference>
<reference evidence="7 8" key="1">
    <citation type="submission" date="2016-11" db="EMBL/GenBank/DDBJ databases">
        <authorList>
            <person name="Jaros S."/>
            <person name="Januszkiewicz K."/>
            <person name="Wedrychowicz H."/>
        </authorList>
    </citation>
    <scope>NUCLEOTIDE SEQUENCE [LARGE SCALE GENOMIC DNA]</scope>
    <source>
        <strain evidence="7 8">CGMCC 1.10190</strain>
    </source>
</reference>
<dbReference type="PANTHER" id="PTHR43133">
    <property type="entry name" value="RNA POLYMERASE ECF-TYPE SIGMA FACTO"/>
    <property type="match status" value="1"/>
</dbReference>
<dbReference type="Proteomes" id="UP000184226">
    <property type="component" value="Unassembled WGS sequence"/>
</dbReference>
<evidence type="ECO:0000256" key="3">
    <source>
        <dbReference type="ARBA" id="ARBA00023082"/>
    </source>
</evidence>
<dbReference type="Gene3D" id="1.10.1740.10">
    <property type="match status" value="1"/>
</dbReference>
<proteinExistence type="inferred from homology"/>
<feature type="domain" description="RNA polymerase sigma factor 70 region 4 type 2" evidence="6">
    <location>
        <begin position="141"/>
        <end position="193"/>
    </location>
</feature>
<gene>
    <name evidence="7" type="ORF">SAMN04488135_1068</name>
</gene>
<evidence type="ECO:0000256" key="2">
    <source>
        <dbReference type="ARBA" id="ARBA00023015"/>
    </source>
</evidence>
<feature type="domain" description="RNA polymerase sigma-70 region 2" evidence="5">
    <location>
        <begin position="34"/>
        <end position="101"/>
    </location>
</feature>